<evidence type="ECO:0000259" key="2">
    <source>
        <dbReference type="Pfam" id="PF12146"/>
    </source>
</evidence>
<organism evidence="3">
    <name type="scientific">marine sediment metagenome</name>
    <dbReference type="NCBI Taxonomy" id="412755"/>
    <lineage>
        <taxon>unclassified sequences</taxon>
        <taxon>metagenomes</taxon>
        <taxon>ecological metagenomes</taxon>
    </lineage>
</organism>
<keyword evidence="1" id="KW-0812">Transmembrane</keyword>
<name>X1Q358_9ZZZZ</name>
<dbReference type="InterPro" id="IPR029058">
    <property type="entry name" value="AB_hydrolase_fold"/>
</dbReference>
<feature type="domain" description="Serine aminopeptidase S33" evidence="2">
    <location>
        <begin position="70"/>
        <end position="174"/>
    </location>
</feature>
<accession>X1Q358</accession>
<dbReference type="InterPro" id="IPR022742">
    <property type="entry name" value="Hydrolase_4"/>
</dbReference>
<dbReference type="Pfam" id="PF12146">
    <property type="entry name" value="Hydrolase_4"/>
    <property type="match status" value="1"/>
</dbReference>
<dbReference type="PANTHER" id="PTHR22946">
    <property type="entry name" value="DIENELACTONE HYDROLASE DOMAIN-CONTAINING PROTEIN-RELATED"/>
    <property type="match status" value="1"/>
</dbReference>
<evidence type="ECO:0000256" key="1">
    <source>
        <dbReference type="SAM" id="Phobius"/>
    </source>
</evidence>
<feature type="non-terminal residue" evidence="3">
    <location>
        <position position="187"/>
    </location>
</feature>
<gene>
    <name evidence="3" type="ORF">S06H3_43363</name>
</gene>
<comment type="caution">
    <text evidence="3">The sequence shown here is derived from an EMBL/GenBank/DDBJ whole genome shotgun (WGS) entry which is preliminary data.</text>
</comment>
<dbReference type="SUPFAM" id="SSF53474">
    <property type="entry name" value="alpha/beta-Hydrolases"/>
    <property type="match status" value="1"/>
</dbReference>
<protein>
    <recommendedName>
        <fullName evidence="2">Serine aminopeptidase S33 domain-containing protein</fullName>
    </recommendedName>
</protein>
<dbReference type="InterPro" id="IPR050261">
    <property type="entry name" value="FrsA_esterase"/>
</dbReference>
<reference evidence="3" key="1">
    <citation type="journal article" date="2014" name="Front. Microbiol.">
        <title>High frequency of phylogenetically diverse reductive dehalogenase-homologous genes in deep subseafloor sedimentary metagenomes.</title>
        <authorList>
            <person name="Kawai M."/>
            <person name="Futagami T."/>
            <person name="Toyoda A."/>
            <person name="Takaki Y."/>
            <person name="Nishi S."/>
            <person name="Hori S."/>
            <person name="Arai W."/>
            <person name="Tsubouchi T."/>
            <person name="Morono Y."/>
            <person name="Uchiyama I."/>
            <person name="Ito T."/>
            <person name="Fujiyama A."/>
            <person name="Inagaki F."/>
            <person name="Takami H."/>
        </authorList>
    </citation>
    <scope>NUCLEOTIDE SEQUENCE</scope>
    <source>
        <strain evidence="3">Expedition CK06-06</strain>
    </source>
</reference>
<keyword evidence="1" id="KW-0472">Membrane</keyword>
<sequence>MVTLKNLRSDKKKLGLFVSISILCIGVIPLLILTYIPELKNLYTIESLALESEDGVYISAYKYTPKGEKSHGGIVVGHGFFGSKLNMQPLSIELVKRGFTVINIDFRGHGASGGAFYRSKLILDMKAAVDYLEYSLSYITEIGLVGHSLGAYVALALSQTYPYRINATIAIGAVSSNITNISNFLLA</sequence>
<proteinExistence type="predicted"/>
<dbReference type="Gene3D" id="3.40.50.1820">
    <property type="entry name" value="alpha/beta hydrolase"/>
    <property type="match status" value="1"/>
</dbReference>
<dbReference type="EMBL" id="BARV01026895">
    <property type="protein sequence ID" value="GAI45495.1"/>
    <property type="molecule type" value="Genomic_DNA"/>
</dbReference>
<feature type="transmembrane region" description="Helical" evidence="1">
    <location>
        <begin position="14"/>
        <end position="36"/>
    </location>
</feature>
<keyword evidence="1" id="KW-1133">Transmembrane helix</keyword>
<dbReference type="AlphaFoldDB" id="X1Q358"/>
<evidence type="ECO:0000313" key="3">
    <source>
        <dbReference type="EMBL" id="GAI45495.1"/>
    </source>
</evidence>